<comment type="caution">
    <text evidence="2">The sequence shown here is derived from an EMBL/GenBank/DDBJ whole genome shotgun (WGS) entry which is preliminary data.</text>
</comment>
<evidence type="ECO:0000313" key="2">
    <source>
        <dbReference type="EMBL" id="TNH38157.1"/>
    </source>
</evidence>
<evidence type="ECO:0008006" key="4">
    <source>
        <dbReference type="Google" id="ProtNLM"/>
    </source>
</evidence>
<accession>A0A5C4R398</accession>
<evidence type="ECO:0000256" key="1">
    <source>
        <dbReference type="SAM" id="SignalP"/>
    </source>
</evidence>
<keyword evidence="1" id="KW-0732">Signal</keyword>
<dbReference type="RefSeq" id="WP_139599330.1">
    <property type="nucleotide sequence ID" value="NZ_VDDC01000036.1"/>
</dbReference>
<organism evidence="2 3">
    <name type="scientific">Paracoccus haeundaensis</name>
    <dbReference type="NCBI Taxonomy" id="225362"/>
    <lineage>
        <taxon>Bacteria</taxon>
        <taxon>Pseudomonadati</taxon>
        <taxon>Pseudomonadota</taxon>
        <taxon>Alphaproteobacteria</taxon>
        <taxon>Rhodobacterales</taxon>
        <taxon>Paracoccaceae</taxon>
        <taxon>Paracoccus</taxon>
    </lineage>
</organism>
<reference evidence="2 3" key="1">
    <citation type="submission" date="2019-06" db="EMBL/GenBank/DDBJ databases">
        <authorList>
            <person name="Li J."/>
        </authorList>
    </citation>
    <scope>NUCLEOTIDE SEQUENCE [LARGE SCALE GENOMIC DNA]</scope>
    <source>
        <strain evidence="2 3">CGMCC 1.8012</strain>
    </source>
</reference>
<gene>
    <name evidence="2" type="ORF">FHD67_16205</name>
</gene>
<dbReference type="SUPFAM" id="SSF56925">
    <property type="entry name" value="OMPA-like"/>
    <property type="match status" value="1"/>
</dbReference>
<dbReference type="AlphaFoldDB" id="A0A5C4R398"/>
<feature type="chain" id="PRO_5022854985" description="Porin family protein" evidence="1">
    <location>
        <begin position="23"/>
        <end position="245"/>
    </location>
</feature>
<dbReference type="InterPro" id="IPR011250">
    <property type="entry name" value="OMP/PagP_B-barrel"/>
</dbReference>
<sequence length="245" mass="26110">MRLTKLLAAMAVIVLPVLPAAAQDSAWQGQATAYVWGAGLGGDVTPFTGAPTVEVDKSLSDVLDNLDGAFFLSGYARRDRFVLMGDLSIASASEEGMVPPGIPARAKIRQSSLTLLGGYRAVDLQEMHMDVLAGARLWQIEGTADVFGGAVTRSGDKSFADPVVAVRVNYTLSPRWSALFYADYGGFDVGGSHDTSQIVATANYQVTDQLYLSGGYRQLNVDYRDGGTRIDMTMAGPIIGATLRF</sequence>
<dbReference type="Proteomes" id="UP000304880">
    <property type="component" value="Unassembled WGS sequence"/>
</dbReference>
<name>A0A5C4R398_9RHOB</name>
<keyword evidence="3" id="KW-1185">Reference proteome</keyword>
<proteinExistence type="predicted"/>
<feature type="signal peptide" evidence="1">
    <location>
        <begin position="1"/>
        <end position="22"/>
    </location>
</feature>
<dbReference type="EMBL" id="VDDC01000036">
    <property type="protein sequence ID" value="TNH38157.1"/>
    <property type="molecule type" value="Genomic_DNA"/>
</dbReference>
<evidence type="ECO:0000313" key="3">
    <source>
        <dbReference type="Proteomes" id="UP000304880"/>
    </source>
</evidence>
<protein>
    <recommendedName>
        <fullName evidence="4">Porin family protein</fullName>
    </recommendedName>
</protein>